<dbReference type="SUPFAM" id="SSF116842">
    <property type="entry name" value="XseB-like"/>
    <property type="match status" value="1"/>
</dbReference>
<comment type="function">
    <text evidence="6">Bidirectionally degrades single-stranded DNA into large acid-insoluble oligonucleotides, which are then degraded further into small acid-soluble oligonucleotides.</text>
</comment>
<dbReference type="HAMAP" id="MF_00337">
    <property type="entry name" value="Exonuc_7_S"/>
    <property type="match status" value="1"/>
</dbReference>
<sequence length="113" mass="12022">MSDTHEAPANEASDDVMNHDSTDAAQAGTPGTVPASAPDAANADIASMGYEQARDELAQIVTTLEGGRAPLEESMRLWERGEALADHCTRWLNGAQSRIEEAVARQENGSERA</sequence>
<reference evidence="8 9" key="1">
    <citation type="submission" date="2014-07" db="EMBL/GenBank/DDBJ databases">
        <title>Genome Sequencing of Dermacoccus nishinomiyaensis.</title>
        <authorList>
            <person name="Hong K.W."/>
            <person name="Chan K.G."/>
        </authorList>
    </citation>
    <scope>NUCLEOTIDE SEQUENCE [LARGE SCALE GENOMIC DNA]</scope>
    <source>
        <strain evidence="8 9">M25</strain>
    </source>
</reference>
<dbReference type="NCBIfam" id="TIGR01280">
    <property type="entry name" value="xseB"/>
    <property type="match status" value="1"/>
</dbReference>
<comment type="similarity">
    <text evidence="1 6">Belongs to the XseB family.</text>
</comment>
<dbReference type="HOGENOM" id="CLU_146632_0_0_11"/>
<dbReference type="KEGG" id="dni:HX89_04005"/>
<dbReference type="eggNOG" id="COG1722">
    <property type="taxonomic scope" value="Bacteria"/>
</dbReference>
<dbReference type="InterPro" id="IPR003761">
    <property type="entry name" value="Exonuc_VII_S"/>
</dbReference>
<evidence type="ECO:0000256" key="6">
    <source>
        <dbReference type="HAMAP-Rule" id="MF_00337"/>
    </source>
</evidence>
<dbReference type="OrthoDB" id="5244334at2"/>
<keyword evidence="5 6" id="KW-0269">Exonuclease</keyword>
<evidence type="ECO:0000256" key="1">
    <source>
        <dbReference type="ARBA" id="ARBA00009998"/>
    </source>
</evidence>
<keyword evidence="2 6" id="KW-0963">Cytoplasm</keyword>
<organism evidence="8 9">
    <name type="scientific">Dermacoccus nishinomiyaensis</name>
    <dbReference type="NCBI Taxonomy" id="1274"/>
    <lineage>
        <taxon>Bacteria</taxon>
        <taxon>Bacillati</taxon>
        <taxon>Actinomycetota</taxon>
        <taxon>Actinomycetes</taxon>
        <taxon>Micrococcales</taxon>
        <taxon>Dermacoccaceae</taxon>
        <taxon>Dermacoccus</taxon>
    </lineage>
</organism>
<dbReference type="GO" id="GO:0005829">
    <property type="term" value="C:cytosol"/>
    <property type="evidence" value="ECO:0007669"/>
    <property type="project" value="TreeGrafter"/>
</dbReference>
<evidence type="ECO:0000256" key="4">
    <source>
        <dbReference type="ARBA" id="ARBA00022801"/>
    </source>
</evidence>
<keyword evidence="4 6" id="KW-0378">Hydrolase</keyword>
<evidence type="ECO:0000256" key="2">
    <source>
        <dbReference type="ARBA" id="ARBA00022490"/>
    </source>
</evidence>
<keyword evidence="9" id="KW-1185">Reference proteome</keyword>
<dbReference type="EC" id="3.1.11.6" evidence="6"/>
<dbReference type="InterPro" id="IPR037004">
    <property type="entry name" value="Exonuc_VII_ssu_sf"/>
</dbReference>
<proteinExistence type="inferred from homology"/>
<dbReference type="PANTHER" id="PTHR34137">
    <property type="entry name" value="EXODEOXYRIBONUCLEASE 7 SMALL SUBUNIT"/>
    <property type="match status" value="1"/>
</dbReference>
<dbReference type="RefSeq" id="WP_081873593.1">
    <property type="nucleotide sequence ID" value="NZ_CP008889.1"/>
</dbReference>
<protein>
    <recommendedName>
        <fullName evidence="6">Exodeoxyribonuclease 7 small subunit</fullName>
        <ecNumber evidence="6">3.1.11.6</ecNumber>
    </recommendedName>
    <alternativeName>
        <fullName evidence="6">Exodeoxyribonuclease VII small subunit</fullName>
        <shortName evidence="6">Exonuclease VII small subunit</shortName>
    </alternativeName>
</protein>
<dbReference type="GO" id="GO:0008855">
    <property type="term" value="F:exodeoxyribonuclease VII activity"/>
    <property type="evidence" value="ECO:0007669"/>
    <property type="project" value="UniProtKB-UniRule"/>
</dbReference>
<dbReference type="GeneID" id="41840377"/>
<comment type="catalytic activity">
    <reaction evidence="6">
        <text>Exonucleolytic cleavage in either 5'- to 3'- or 3'- to 5'-direction to yield nucleoside 5'-phosphates.</text>
        <dbReference type="EC" id="3.1.11.6"/>
    </reaction>
</comment>
<dbReference type="Proteomes" id="UP000027986">
    <property type="component" value="Chromosome"/>
</dbReference>
<evidence type="ECO:0000313" key="8">
    <source>
        <dbReference type="EMBL" id="AIF40262.1"/>
    </source>
</evidence>
<evidence type="ECO:0000256" key="7">
    <source>
        <dbReference type="SAM" id="MobiDB-lite"/>
    </source>
</evidence>
<dbReference type="NCBIfam" id="NF002139">
    <property type="entry name" value="PRK00977.1-3"/>
    <property type="match status" value="1"/>
</dbReference>
<dbReference type="PANTHER" id="PTHR34137:SF1">
    <property type="entry name" value="EXODEOXYRIBONUCLEASE 7 SMALL SUBUNIT"/>
    <property type="match status" value="1"/>
</dbReference>
<evidence type="ECO:0000256" key="3">
    <source>
        <dbReference type="ARBA" id="ARBA00022722"/>
    </source>
</evidence>
<dbReference type="EMBL" id="CP008889">
    <property type="protein sequence ID" value="AIF40262.1"/>
    <property type="molecule type" value="Genomic_DNA"/>
</dbReference>
<evidence type="ECO:0000256" key="5">
    <source>
        <dbReference type="ARBA" id="ARBA00022839"/>
    </source>
</evidence>
<feature type="region of interest" description="Disordered" evidence="7">
    <location>
        <begin position="1"/>
        <end position="47"/>
    </location>
</feature>
<comment type="subcellular location">
    <subcellularLocation>
        <location evidence="6">Cytoplasm</location>
    </subcellularLocation>
</comment>
<dbReference type="Pfam" id="PF02609">
    <property type="entry name" value="Exonuc_VII_S"/>
    <property type="match status" value="1"/>
</dbReference>
<dbReference type="Gene3D" id="1.10.287.1040">
    <property type="entry name" value="Exonuclease VII, small subunit"/>
    <property type="match status" value="1"/>
</dbReference>
<name>A0A075JG36_9MICO</name>
<gene>
    <name evidence="6" type="primary">xseB</name>
    <name evidence="8" type="ORF">HX89_04005</name>
</gene>
<accession>A0A075JG36</accession>
<evidence type="ECO:0000313" key="9">
    <source>
        <dbReference type="Proteomes" id="UP000027986"/>
    </source>
</evidence>
<feature type="compositionally biased region" description="Low complexity" evidence="7">
    <location>
        <begin position="34"/>
        <end position="47"/>
    </location>
</feature>
<dbReference type="GO" id="GO:0006308">
    <property type="term" value="P:DNA catabolic process"/>
    <property type="evidence" value="ECO:0007669"/>
    <property type="project" value="UniProtKB-UniRule"/>
</dbReference>
<dbReference type="GO" id="GO:0009318">
    <property type="term" value="C:exodeoxyribonuclease VII complex"/>
    <property type="evidence" value="ECO:0007669"/>
    <property type="project" value="UniProtKB-UniRule"/>
</dbReference>
<comment type="subunit">
    <text evidence="6">Heterooligomer composed of large and small subunits.</text>
</comment>
<keyword evidence="3 6" id="KW-0540">Nuclease</keyword>
<dbReference type="AlphaFoldDB" id="A0A075JG36"/>